<dbReference type="Proteomes" id="UP000762676">
    <property type="component" value="Unassembled WGS sequence"/>
</dbReference>
<organism evidence="2 3">
    <name type="scientific">Elysia marginata</name>
    <dbReference type="NCBI Taxonomy" id="1093978"/>
    <lineage>
        <taxon>Eukaryota</taxon>
        <taxon>Metazoa</taxon>
        <taxon>Spiralia</taxon>
        <taxon>Lophotrochozoa</taxon>
        <taxon>Mollusca</taxon>
        <taxon>Gastropoda</taxon>
        <taxon>Heterobranchia</taxon>
        <taxon>Euthyneura</taxon>
        <taxon>Panpulmonata</taxon>
        <taxon>Sacoglossa</taxon>
        <taxon>Placobranchoidea</taxon>
        <taxon>Plakobranchidae</taxon>
        <taxon>Elysia</taxon>
    </lineage>
</organism>
<sequence length="132" mass="15113">MVDNTRTPAGHTPDNARRCSGHNEQRPVAVDLCPTRSIPAGHRRTRTNDLTVDAKDQFLIPNCPTYHFGLLAFLENCLPFHRGGVFFYCSTDWKLVVPDLDLPNGIFLSRDLKKYSPFFIFLAKRIMLETLY</sequence>
<name>A0AAV4ETF3_9GAST</name>
<dbReference type="Gene3D" id="2.120.10.30">
    <property type="entry name" value="TolB, C-terminal domain"/>
    <property type="match status" value="1"/>
</dbReference>
<keyword evidence="3" id="KW-1185">Reference proteome</keyword>
<dbReference type="AlphaFoldDB" id="A0AAV4ETF3"/>
<gene>
    <name evidence="2" type="ORF">ElyMa_001900800</name>
</gene>
<evidence type="ECO:0000256" key="1">
    <source>
        <dbReference type="SAM" id="MobiDB-lite"/>
    </source>
</evidence>
<dbReference type="EMBL" id="BMAT01003862">
    <property type="protein sequence ID" value="GFR63665.1"/>
    <property type="molecule type" value="Genomic_DNA"/>
</dbReference>
<accession>A0AAV4ETF3</accession>
<dbReference type="InterPro" id="IPR011042">
    <property type="entry name" value="6-blade_b-propeller_TolB-like"/>
</dbReference>
<reference evidence="2 3" key="1">
    <citation type="journal article" date="2021" name="Elife">
        <title>Chloroplast acquisition without the gene transfer in kleptoplastic sea slugs, Plakobranchus ocellatus.</title>
        <authorList>
            <person name="Maeda T."/>
            <person name="Takahashi S."/>
            <person name="Yoshida T."/>
            <person name="Shimamura S."/>
            <person name="Takaki Y."/>
            <person name="Nagai Y."/>
            <person name="Toyoda A."/>
            <person name="Suzuki Y."/>
            <person name="Arimoto A."/>
            <person name="Ishii H."/>
            <person name="Satoh N."/>
            <person name="Nishiyama T."/>
            <person name="Hasebe M."/>
            <person name="Maruyama T."/>
            <person name="Minagawa J."/>
            <person name="Obokata J."/>
            <person name="Shigenobu S."/>
        </authorList>
    </citation>
    <scope>NUCLEOTIDE SEQUENCE [LARGE SCALE GENOMIC DNA]</scope>
</reference>
<dbReference type="GO" id="GO:0004064">
    <property type="term" value="F:arylesterase activity"/>
    <property type="evidence" value="ECO:0007669"/>
    <property type="project" value="InterPro"/>
</dbReference>
<evidence type="ECO:0000313" key="3">
    <source>
        <dbReference type="Proteomes" id="UP000762676"/>
    </source>
</evidence>
<protein>
    <submittedName>
        <fullName evidence="2">Uncharacterized protein</fullName>
    </submittedName>
</protein>
<proteinExistence type="predicted"/>
<feature type="region of interest" description="Disordered" evidence="1">
    <location>
        <begin position="1"/>
        <end position="23"/>
    </location>
</feature>
<comment type="caution">
    <text evidence="2">The sequence shown here is derived from an EMBL/GenBank/DDBJ whole genome shotgun (WGS) entry which is preliminary data.</text>
</comment>
<evidence type="ECO:0000313" key="2">
    <source>
        <dbReference type="EMBL" id="GFR63665.1"/>
    </source>
</evidence>
<feature type="compositionally biased region" description="Basic and acidic residues" evidence="1">
    <location>
        <begin position="14"/>
        <end position="23"/>
    </location>
</feature>
<dbReference type="Pfam" id="PF01731">
    <property type="entry name" value="Arylesterase"/>
    <property type="match status" value="1"/>
</dbReference>
<dbReference type="InterPro" id="IPR002640">
    <property type="entry name" value="Arylesterase"/>
</dbReference>